<dbReference type="RefSeq" id="WP_007049830.1">
    <property type="nucleotide sequence ID" value="NZ_CABKNJ010000001.1"/>
</dbReference>
<sequence>MKEDNETLKKELKEFVYYLHSINKIFTPKMDCHLVLPKSEFFLLTILLREKKENKVDEIYPSKISDKSRLSRPAITQTLNSLEKKGYIIRVLEENDRRKFKVSITEEGIQILNEAFEDKFTQLMEIANKLGEEKIKQLLDIFKEIVEIYKN</sequence>
<dbReference type="GO" id="GO:0003700">
    <property type="term" value="F:DNA-binding transcription factor activity"/>
    <property type="evidence" value="ECO:0007669"/>
    <property type="project" value="InterPro"/>
</dbReference>
<keyword evidence="4" id="KW-0804">Transcription</keyword>
<comment type="similarity">
    <text evidence="5">Belongs to the SarZ family.</text>
</comment>
<evidence type="ECO:0000259" key="8">
    <source>
        <dbReference type="PROSITE" id="PS50995"/>
    </source>
</evidence>
<evidence type="ECO:0000313" key="10">
    <source>
        <dbReference type="Proteomes" id="UP000261212"/>
    </source>
</evidence>
<name>A0A3E3DXP6_9FIRM</name>
<comment type="subcellular location">
    <subcellularLocation>
        <location evidence="1">Cytoplasm</location>
    </subcellularLocation>
</comment>
<dbReference type="PANTHER" id="PTHR42756:SF1">
    <property type="entry name" value="TRANSCRIPTIONAL REPRESSOR OF EMRAB OPERON"/>
    <property type="match status" value="1"/>
</dbReference>
<dbReference type="SMART" id="SM00347">
    <property type="entry name" value="HTH_MARR"/>
    <property type="match status" value="1"/>
</dbReference>
<evidence type="ECO:0000256" key="7">
    <source>
        <dbReference type="ARBA" id="ARBA00047207"/>
    </source>
</evidence>
<keyword evidence="2" id="KW-0805">Transcription regulation</keyword>
<dbReference type="PRINTS" id="PR00598">
    <property type="entry name" value="HTHMARR"/>
</dbReference>
<evidence type="ECO:0000256" key="6">
    <source>
        <dbReference type="ARBA" id="ARBA00047188"/>
    </source>
</evidence>
<evidence type="ECO:0000256" key="3">
    <source>
        <dbReference type="ARBA" id="ARBA00023125"/>
    </source>
</evidence>
<dbReference type="GO" id="GO:0003677">
    <property type="term" value="F:DNA binding"/>
    <property type="evidence" value="ECO:0007669"/>
    <property type="project" value="UniProtKB-KW"/>
</dbReference>
<evidence type="ECO:0000256" key="1">
    <source>
        <dbReference type="ARBA" id="ARBA00004496"/>
    </source>
</evidence>
<keyword evidence="3" id="KW-0238">DNA-binding</keyword>
<proteinExistence type="inferred from homology"/>
<dbReference type="InterPro" id="IPR036388">
    <property type="entry name" value="WH-like_DNA-bd_sf"/>
</dbReference>
<accession>A0A3E3DXP6</accession>
<feature type="domain" description="HTH marR-type" evidence="8">
    <location>
        <begin position="5"/>
        <end position="147"/>
    </location>
</feature>
<dbReference type="InterPro" id="IPR036390">
    <property type="entry name" value="WH_DNA-bd_sf"/>
</dbReference>
<dbReference type="GeneID" id="98001418"/>
<gene>
    <name evidence="9" type="ORF">DW687_09020</name>
</gene>
<dbReference type="Proteomes" id="UP000261212">
    <property type="component" value="Unassembled WGS sequence"/>
</dbReference>
<dbReference type="GO" id="GO:0005737">
    <property type="term" value="C:cytoplasm"/>
    <property type="evidence" value="ECO:0007669"/>
    <property type="project" value="UniProtKB-SubCell"/>
</dbReference>
<dbReference type="InterPro" id="IPR055166">
    <property type="entry name" value="Transc_reg_Sar_Rot_HTH"/>
</dbReference>
<evidence type="ECO:0000313" key="9">
    <source>
        <dbReference type="EMBL" id="RGD73905.1"/>
    </source>
</evidence>
<evidence type="ECO:0000256" key="2">
    <source>
        <dbReference type="ARBA" id="ARBA00023015"/>
    </source>
</evidence>
<evidence type="ECO:0000256" key="5">
    <source>
        <dbReference type="ARBA" id="ARBA00046337"/>
    </source>
</evidence>
<dbReference type="SUPFAM" id="SSF46785">
    <property type="entry name" value="Winged helix' DNA-binding domain"/>
    <property type="match status" value="1"/>
</dbReference>
<evidence type="ECO:0000256" key="4">
    <source>
        <dbReference type="ARBA" id="ARBA00023163"/>
    </source>
</evidence>
<dbReference type="EMBL" id="QUSM01000004">
    <property type="protein sequence ID" value="RGD73905.1"/>
    <property type="molecule type" value="Genomic_DNA"/>
</dbReference>
<dbReference type="Pfam" id="PF22381">
    <property type="entry name" value="Staph_reg_Sar_Rot"/>
    <property type="match status" value="1"/>
</dbReference>
<dbReference type="PANTHER" id="PTHR42756">
    <property type="entry name" value="TRANSCRIPTIONAL REGULATOR, MARR"/>
    <property type="match status" value="1"/>
</dbReference>
<organism evidence="9 10">
    <name type="scientific">Anaerofustis stercorihominis</name>
    <dbReference type="NCBI Taxonomy" id="214853"/>
    <lineage>
        <taxon>Bacteria</taxon>
        <taxon>Bacillati</taxon>
        <taxon>Bacillota</taxon>
        <taxon>Clostridia</taxon>
        <taxon>Eubacteriales</taxon>
        <taxon>Eubacteriaceae</taxon>
        <taxon>Anaerofustis</taxon>
    </lineage>
</organism>
<dbReference type="Gene3D" id="1.10.10.10">
    <property type="entry name" value="Winged helix-like DNA-binding domain superfamily/Winged helix DNA-binding domain"/>
    <property type="match status" value="1"/>
</dbReference>
<dbReference type="InterPro" id="IPR000835">
    <property type="entry name" value="HTH_MarR-typ"/>
</dbReference>
<protein>
    <recommendedName>
        <fullName evidence="6">HTH-type transcriptional regulator SarZ</fullName>
    </recommendedName>
    <alternativeName>
        <fullName evidence="7">Staphylococcal accessory regulator Z</fullName>
    </alternativeName>
</protein>
<reference evidence="9 10" key="1">
    <citation type="submission" date="2018-08" db="EMBL/GenBank/DDBJ databases">
        <title>A genome reference for cultivated species of the human gut microbiota.</title>
        <authorList>
            <person name="Zou Y."/>
            <person name="Xue W."/>
            <person name="Luo G."/>
        </authorList>
    </citation>
    <scope>NUCLEOTIDE SEQUENCE [LARGE SCALE GENOMIC DNA]</scope>
    <source>
        <strain evidence="9 10">AM25-6</strain>
    </source>
</reference>
<dbReference type="AlphaFoldDB" id="A0A3E3DXP6"/>
<comment type="caution">
    <text evidence="9">The sequence shown here is derived from an EMBL/GenBank/DDBJ whole genome shotgun (WGS) entry which is preliminary data.</text>
</comment>
<dbReference type="PROSITE" id="PS50995">
    <property type="entry name" value="HTH_MARR_2"/>
    <property type="match status" value="1"/>
</dbReference>